<reference evidence="1 2" key="1">
    <citation type="journal article" date="2013" name="Genome Biol.">
        <title>The genome sequence of the most widely cultivated cacao type and its use to identify candidate genes regulating pod color.</title>
        <authorList>
            <person name="Motamayor J.C."/>
            <person name="Mockaitis K."/>
            <person name="Schmutz J."/>
            <person name="Haiminen N."/>
            <person name="Iii D.L."/>
            <person name="Cornejo O."/>
            <person name="Findley S.D."/>
            <person name="Zheng P."/>
            <person name="Utro F."/>
            <person name="Royaert S."/>
            <person name="Saski C."/>
            <person name="Jenkins J."/>
            <person name="Podicheti R."/>
            <person name="Zhao M."/>
            <person name="Scheffler B.E."/>
            <person name="Stack J.C."/>
            <person name="Feltus F.A."/>
            <person name="Mustiga G.M."/>
            <person name="Amores F."/>
            <person name="Phillips W."/>
            <person name="Marelli J.P."/>
            <person name="May G.D."/>
            <person name="Shapiro H."/>
            <person name="Ma J."/>
            <person name="Bustamante C.D."/>
            <person name="Schnell R.J."/>
            <person name="Main D."/>
            <person name="Gilbert D."/>
            <person name="Parida L."/>
            <person name="Kuhn D.N."/>
        </authorList>
    </citation>
    <scope>NUCLEOTIDE SEQUENCE [LARGE SCALE GENOMIC DNA]</scope>
    <source>
        <strain evidence="2">cv. Matina 1-6</strain>
    </source>
</reference>
<dbReference type="EMBL" id="CM001881">
    <property type="protein sequence ID" value="EOY22159.1"/>
    <property type="molecule type" value="Genomic_DNA"/>
</dbReference>
<name>A0A061G584_THECC</name>
<proteinExistence type="predicted"/>
<sequence>MILPLAIKANMMHGQTRSLIGQMWPKLTFASRDHSWRLRPFHGRPFPLVFNRQTSKIFGRELTKISPTVLHPILVNSKRNI</sequence>
<evidence type="ECO:0000313" key="2">
    <source>
        <dbReference type="Proteomes" id="UP000026915"/>
    </source>
</evidence>
<organism evidence="1 2">
    <name type="scientific">Theobroma cacao</name>
    <name type="common">Cacao</name>
    <name type="synonym">Cocoa</name>
    <dbReference type="NCBI Taxonomy" id="3641"/>
    <lineage>
        <taxon>Eukaryota</taxon>
        <taxon>Viridiplantae</taxon>
        <taxon>Streptophyta</taxon>
        <taxon>Embryophyta</taxon>
        <taxon>Tracheophyta</taxon>
        <taxon>Spermatophyta</taxon>
        <taxon>Magnoliopsida</taxon>
        <taxon>eudicotyledons</taxon>
        <taxon>Gunneridae</taxon>
        <taxon>Pentapetalae</taxon>
        <taxon>rosids</taxon>
        <taxon>malvids</taxon>
        <taxon>Malvales</taxon>
        <taxon>Malvaceae</taxon>
        <taxon>Byttnerioideae</taxon>
        <taxon>Theobroma</taxon>
    </lineage>
</organism>
<evidence type="ECO:0000313" key="1">
    <source>
        <dbReference type="EMBL" id="EOY22159.1"/>
    </source>
</evidence>
<dbReference type="InParanoid" id="A0A061G584"/>
<protein>
    <submittedName>
        <fullName evidence="1">Uncharacterized protein</fullName>
    </submittedName>
</protein>
<dbReference type="HOGENOM" id="CLU_2578681_0_0_1"/>
<accession>A0A061G584</accession>
<dbReference type="AlphaFoldDB" id="A0A061G584"/>
<keyword evidence="2" id="KW-1185">Reference proteome</keyword>
<gene>
    <name evidence="1" type="ORF">TCM_014373</name>
</gene>
<dbReference type="Gramene" id="EOY22159">
    <property type="protein sequence ID" value="EOY22159"/>
    <property type="gene ID" value="TCM_014373"/>
</dbReference>
<dbReference type="Proteomes" id="UP000026915">
    <property type="component" value="Chromosome 3"/>
</dbReference>